<evidence type="ECO:0000313" key="1">
    <source>
        <dbReference type="EMBL" id="EUB61197.1"/>
    </source>
</evidence>
<accession>W6US54</accession>
<dbReference type="KEGG" id="egl:EGR_03872"/>
<organism evidence="1 2">
    <name type="scientific">Echinococcus granulosus</name>
    <name type="common">Hydatid tapeworm</name>
    <dbReference type="NCBI Taxonomy" id="6210"/>
    <lineage>
        <taxon>Eukaryota</taxon>
        <taxon>Metazoa</taxon>
        <taxon>Spiralia</taxon>
        <taxon>Lophotrochozoa</taxon>
        <taxon>Platyhelminthes</taxon>
        <taxon>Cestoda</taxon>
        <taxon>Eucestoda</taxon>
        <taxon>Cyclophyllidea</taxon>
        <taxon>Taeniidae</taxon>
        <taxon>Echinococcus</taxon>
        <taxon>Echinococcus granulosus group</taxon>
    </lineage>
</organism>
<dbReference type="RefSeq" id="XP_024352393.1">
    <property type="nucleotide sequence ID" value="XM_024493121.1"/>
</dbReference>
<dbReference type="EMBL" id="APAU02000022">
    <property type="protein sequence ID" value="EUB61197.1"/>
    <property type="molecule type" value="Genomic_DNA"/>
</dbReference>
<dbReference type="AlphaFoldDB" id="W6US54"/>
<dbReference type="GeneID" id="36339587"/>
<proteinExistence type="predicted"/>
<protein>
    <submittedName>
        <fullName evidence="1">Uncharacterized protein</fullName>
    </submittedName>
</protein>
<keyword evidence="2" id="KW-1185">Reference proteome</keyword>
<sequence length="57" mass="5780">MGCGFGGGGGSGGPNASRLLTAPHFDDNIIALTAPLQALFSGALKYLLSLPRILTHI</sequence>
<evidence type="ECO:0000313" key="2">
    <source>
        <dbReference type="Proteomes" id="UP000019149"/>
    </source>
</evidence>
<dbReference type="Proteomes" id="UP000019149">
    <property type="component" value="Unassembled WGS sequence"/>
</dbReference>
<comment type="caution">
    <text evidence="1">The sequence shown here is derived from an EMBL/GenBank/DDBJ whole genome shotgun (WGS) entry which is preliminary data.</text>
</comment>
<reference evidence="1 2" key="1">
    <citation type="journal article" date="2013" name="Nat. Genet.">
        <title>The genome of the hydatid tapeworm Echinococcus granulosus.</title>
        <authorList>
            <person name="Zheng H."/>
            <person name="Zhang W."/>
            <person name="Zhang L."/>
            <person name="Zhang Z."/>
            <person name="Li J."/>
            <person name="Lu G."/>
            <person name="Zhu Y."/>
            <person name="Wang Y."/>
            <person name="Huang Y."/>
            <person name="Liu J."/>
            <person name="Kang H."/>
            <person name="Chen J."/>
            <person name="Wang L."/>
            <person name="Chen A."/>
            <person name="Yu S."/>
            <person name="Gao Z."/>
            <person name="Jin L."/>
            <person name="Gu W."/>
            <person name="Wang Z."/>
            <person name="Zhao L."/>
            <person name="Shi B."/>
            <person name="Wen H."/>
            <person name="Lin R."/>
            <person name="Jones M.K."/>
            <person name="Brejova B."/>
            <person name="Vinar T."/>
            <person name="Zhao G."/>
            <person name="McManus D.P."/>
            <person name="Chen Z."/>
            <person name="Zhou Y."/>
            <person name="Wang S."/>
        </authorList>
    </citation>
    <scope>NUCLEOTIDE SEQUENCE [LARGE SCALE GENOMIC DNA]</scope>
</reference>
<dbReference type="CTD" id="36339587"/>
<gene>
    <name evidence="1" type="ORF">EGR_03872</name>
</gene>
<name>W6US54_ECHGR</name>